<feature type="domain" description="Glycosyltransferase 2-like" evidence="4">
    <location>
        <begin position="7"/>
        <end position="182"/>
    </location>
</feature>
<gene>
    <name evidence="5" type="ORF">US67_C0016G0007</name>
</gene>
<dbReference type="GO" id="GO:0016757">
    <property type="term" value="F:glycosyltransferase activity"/>
    <property type="evidence" value="ECO:0007669"/>
    <property type="project" value="UniProtKB-KW"/>
</dbReference>
<evidence type="ECO:0000256" key="3">
    <source>
        <dbReference type="ARBA" id="ARBA00022679"/>
    </source>
</evidence>
<comment type="caution">
    <text evidence="5">The sequence shown here is derived from an EMBL/GenBank/DDBJ whole genome shotgun (WGS) entry which is preliminary data.</text>
</comment>
<evidence type="ECO:0000256" key="2">
    <source>
        <dbReference type="ARBA" id="ARBA00022676"/>
    </source>
</evidence>
<evidence type="ECO:0000259" key="4">
    <source>
        <dbReference type="Pfam" id="PF00535"/>
    </source>
</evidence>
<keyword evidence="2" id="KW-0328">Glycosyltransferase</keyword>
<dbReference type="Gene3D" id="3.90.550.10">
    <property type="entry name" value="Spore Coat Polysaccharide Biosynthesis Protein SpsA, Chain A"/>
    <property type="match status" value="1"/>
</dbReference>
<dbReference type="Pfam" id="PF00535">
    <property type="entry name" value="Glycos_transf_2"/>
    <property type="match status" value="1"/>
</dbReference>
<evidence type="ECO:0000256" key="1">
    <source>
        <dbReference type="ARBA" id="ARBA00006739"/>
    </source>
</evidence>
<reference evidence="5 6" key="1">
    <citation type="journal article" date="2015" name="Nature">
        <title>rRNA introns, odd ribosomes, and small enigmatic genomes across a large radiation of phyla.</title>
        <authorList>
            <person name="Brown C.T."/>
            <person name="Hug L.A."/>
            <person name="Thomas B.C."/>
            <person name="Sharon I."/>
            <person name="Castelle C.J."/>
            <person name="Singh A."/>
            <person name="Wilkins M.J."/>
            <person name="Williams K.H."/>
            <person name="Banfield J.F."/>
        </authorList>
    </citation>
    <scope>NUCLEOTIDE SEQUENCE [LARGE SCALE GENOMIC DNA]</scope>
</reference>
<proteinExistence type="inferred from homology"/>
<protein>
    <submittedName>
        <fullName evidence="5">Glycosyl transferase family 2</fullName>
    </submittedName>
</protein>
<dbReference type="SUPFAM" id="SSF53448">
    <property type="entry name" value="Nucleotide-diphospho-sugar transferases"/>
    <property type="match status" value="1"/>
</dbReference>
<comment type="similarity">
    <text evidence="1">Belongs to the glycosyltransferase 2 family.</text>
</comment>
<dbReference type="InterPro" id="IPR029044">
    <property type="entry name" value="Nucleotide-diphossugar_trans"/>
</dbReference>
<dbReference type="CDD" id="cd04186">
    <property type="entry name" value="GT_2_like_c"/>
    <property type="match status" value="1"/>
</dbReference>
<evidence type="ECO:0000313" key="5">
    <source>
        <dbReference type="EMBL" id="KKQ49402.1"/>
    </source>
</evidence>
<keyword evidence="3 5" id="KW-0808">Transferase</keyword>
<dbReference type="InterPro" id="IPR001173">
    <property type="entry name" value="Glyco_trans_2-like"/>
</dbReference>
<organism evidence="5 6">
    <name type="scientific">Candidatus Woesebacteria bacterium GW2011_GWD1_38_10</name>
    <dbReference type="NCBI Taxonomy" id="1618592"/>
    <lineage>
        <taxon>Bacteria</taxon>
        <taxon>Candidatus Woeseibacteriota</taxon>
    </lineage>
</organism>
<dbReference type="PANTHER" id="PTHR43179">
    <property type="entry name" value="RHAMNOSYLTRANSFERASE WBBL"/>
    <property type="match status" value="1"/>
</dbReference>
<dbReference type="AlphaFoldDB" id="A0A0G0I4B3"/>
<dbReference type="EMBL" id="LBTW01000016">
    <property type="protein sequence ID" value="KKQ49402.1"/>
    <property type="molecule type" value="Genomic_DNA"/>
</dbReference>
<dbReference type="Proteomes" id="UP000034366">
    <property type="component" value="Unassembled WGS sequence"/>
</dbReference>
<accession>A0A0G0I4B3</accession>
<name>A0A0G0I4B3_9BACT</name>
<dbReference type="PANTHER" id="PTHR43179:SF12">
    <property type="entry name" value="GALACTOFURANOSYLTRANSFERASE GLFT2"/>
    <property type="match status" value="1"/>
</dbReference>
<evidence type="ECO:0000313" key="6">
    <source>
        <dbReference type="Proteomes" id="UP000034366"/>
    </source>
</evidence>
<sequence length="341" mass="39339">MKSPLVSIIISNLNGHRLNLLEDCLNSLTKPNYSNWELLVIDNNSDDDSVSYLTTRFNKLPNCRVVRNKINMYSQGLNLGANNARGKYLCYFNNDVAIHKDYFENIIKRLKYDKNIAILQGKLLNYYKRNIIDTAGETMDIYGNPVTIGAGEKDRGQFDKEEEILSASGSACVIKKDVFVKIGGYDPEYGIGYEDMDLALRARSMGYKVIRYPNAIVYHKRASTDLAPFVRLKVKQHFNKNRIATMIKNYPLTLLLRSLPVTILLYKFIGTWEWIVNRNWNIGLTRFTSIGWVIINLGQITSKRKRVKNITKKNFQFPINLFSQKSLNSIFKDFIDFNKRG</sequence>